<evidence type="ECO:0000313" key="3">
    <source>
        <dbReference type="Proteomes" id="UP001500121"/>
    </source>
</evidence>
<accession>A0ABP8ZE44</accession>
<dbReference type="EMBL" id="BAABLP010000006">
    <property type="protein sequence ID" value="GAA4754340.1"/>
    <property type="molecule type" value="Genomic_DNA"/>
</dbReference>
<proteinExistence type="predicted"/>
<dbReference type="Proteomes" id="UP001500121">
    <property type="component" value="Unassembled WGS sequence"/>
</dbReference>
<comment type="caution">
    <text evidence="2">The sequence shown here is derived from an EMBL/GenBank/DDBJ whole genome shotgun (WGS) entry which is preliminary data.</text>
</comment>
<organism evidence="2 3">
    <name type="scientific">Amnibacterium soli</name>
    <dbReference type="NCBI Taxonomy" id="1282736"/>
    <lineage>
        <taxon>Bacteria</taxon>
        <taxon>Bacillati</taxon>
        <taxon>Actinomycetota</taxon>
        <taxon>Actinomycetes</taxon>
        <taxon>Micrococcales</taxon>
        <taxon>Microbacteriaceae</taxon>
        <taxon>Amnibacterium</taxon>
    </lineage>
</organism>
<keyword evidence="3" id="KW-1185">Reference proteome</keyword>
<protein>
    <recommendedName>
        <fullName evidence="1">DUF559 domain-containing protein</fullName>
    </recommendedName>
</protein>
<evidence type="ECO:0000313" key="2">
    <source>
        <dbReference type="EMBL" id="GAA4754340.1"/>
    </source>
</evidence>
<dbReference type="Pfam" id="PF04480">
    <property type="entry name" value="DUF559"/>
    <property type="match status" value="1"/>
</dbReference>
<dbReference type="InterPro" id="IPR007569">
    <property type="entry name" value="DUF559"/>
</dbReference>
<evidence type="ECO:0000259" key="1">
    <source>
        <dbReference type="Pfam" id="PF04480"/>
    </source>
</evidence>
<feature type="domain" description="DUF559" evidence="1">
    <location>
        <begin position="189"/>
        <end position="250"/>
    </location>
</feature>
<reference evidence="3" key="1">
    <citation type="journal article" date="2019" name="Int. J. Syst. Evol. Microbiol.">
        <title>The Global Catalogue of Microorganisms (GCM) 10K type strain sequencing project: providing services to taxonomists for standard genome sequencing and annotation.</title>
        <authorList>
            <consortium name="The Broad Institute Genomics Platform"/>
            <consortium name="The Broad Institute Genome Sequencing Center for Infectious Disease"/>
            <person name="Wu L."/>
            <person name="Ma J."/>
        </authorList>
    </citation>
    <scope>NUCLEOTIDE SEQUENCE [LARGE SCALE GENOMIC DNA]</scope>
    <source>
        <strain evidence="3">JCM 19015</strain>
    </source>
</reference>
<sequence length="253" mass="28322">MIERPRNSWFVDPNLPWQAKHAIRVGGVLGCVSAADAWGLPVPPGAGQRLHVAVAPGASHLRHDRDRTWEVKAGEDPEVELHWSALLRPAAGWRTALVDTLLQLLDCVPEEWFVAALDAALRRPREGEPILSHDDYESFTGLLPRRKQRLLRLVDPLAGSCLETLLRLGLERRAIGPLALQFSPDGRRFVDLLVGERLIVEADGEAFHDPAQDAVRDAFFRSLGYVVLRFTYDEIVFHLDEVVDRIADALSRV</sequence>
<gene>
    <name evidence="2" type="ORF">GCM10025783_29190</name>
</gene>
<dbReference type="Gene3D" id="3.40.960.10">
    <property type="entry name" value="VSR Endonuclease"/>
    <property type="match status" value="1"/>
</dbReference>
<name>A0ABP8ZE44_9MICO</name>
<dbReference type="RefSeq" id="WP_345482046.1">
    <property type="nucleotide sequence ID" value="NZ_BAABLP010000006.1"/>
</dbReference>